<proteinExistence type="predicted"/>
<protein>
    <recommendedName>
        <fullName evidence="3">Phage tail assembly chaperone protein, E, or 41 or 14</fullName>
    </recommendedName>
</protein>
<evidence type="ECO:0000313" key="1">
    <source>
        <dbReference type="EMBL" id="MEJ8815465.1"/>
    </source>
</evidence>
<evidence type="ECO:0008006" key="3">
    <source>
        <dbReference type="Google" id="ProtNLM"/>
    </source>
</evidence>
<reference evidence="1 2" key="1">
    <citation type="submission" date="2024-03" db="EMBL/GenBank/DDBJ databases">
        <title>Novel species of the genus Variovorax.</title>
        <authorList>
            <person name="Liu Q."/>
            <person name="Xin Y.-H."/>
        </authorList>
    </citation>
    <scope>NUCLEOTIDE SEQUENCE [LARGE SCALE GENOMIC DNA]</scope>
    <source>
        <strain evidence="1 2">KACC 18899</strain>
    </source>
</reference>
<organism evidence="1 2">
    <name type="scientific">Variovorax ureilyticus</name>
    <dbReference type="NCBI Taxonomy" id="1836198"/>
    <lineage>
        <taxon>Bacteria</taxon>
        <taxon>Pseudomonadati</taxon>
        <taxon>Pseudomonadota</taxon>
        <taxon>Betaproteobacteria</taxon>
        <taxon>Burkholderiales</taxon>
        <taxon>Comamonadaceae</taxon>
        <taxon>Variovorax</taxon>
    </lineage>
</organism>
<name>A0ABU8VR20_9BURK</name>
<comment type="caution">
    <text evidence="1">The sequence shown here is derived from an EMBL/GenBank/DDBJ whole genome shotgun (WGS) entry which is preliminary data.</text>
</comment>
<dbReference type="RefSeq" id="WP_340360671.1">
    <property type="nucleotide sequence ID" value="NZ_JBBKZU010000020.1"/>
</dbReference>
<gene>
    <name evidence="1" type="ORF">WKW77_30680</name>
</gene>
<dbReference type="EMBL" id="JBBKZU010000020">
    <property type="protein sequence ID" value="MEJ8815465.1"/>
    <property type="molecule type" value="Genomic_DNA"/>
</dbReference>
<sequence>MSMPVIRVTKFDGIEVFDVPQQRALAIAQEYGPQMSTQKVAALLAASTNLTANQIERLPVSTYTKIAFEVMRRLNARVAAANR</sequence>
<dbReference type="Proteomes" id="UP001365846">
    <property type="component" value="Unassembled WGS sequence"/>
</dbReference>
<accession>A0ABU8VR20</accession>
<keyword evidence="2" id="KW-1185">Reference proteome</keyword>
<evidence type="ECO:0000313" key="2">
    <source>
        <dbReference type="Proteomes" id="UP001365846"/>
    </source>
</evidence>